<dbReference type="Proteomes" id="UP001056132">
    <property type="component" value="Chromosome 1"/>
</dbReference>
<dbReference type="EMBL" id="VCIZ01000014">
    <property type="protein sequence ID" value="TSP10616.1"/>
    <property type="molecule type" value="Genomic_DNA"/>
</dbReference>
<reference evidence="3" key="3">
    <citation type="submission" date="2022-05" db="EMBL/GenBank/DDBJ databases">
        <authorList>
            <person name="Kunte H.-J."/>
        </authorList>
    </citation>
    <scope>NUCLEOTIDE SEQUENCE</scope>
    <source>
        <strain evidence="3">G5</strain>
    </source>
</reference>
<name>A0AAE9L1A1_9BURK</name>
<dbReference type="RefSeq" id="WP_144200678.1">
    <property type="nucleotide sequence ID" value="NZ_CAJPVH010000013.1"/>
</dbReference>
<dbReference type="Pfam" id="PF10908">
    <property type="entry name" value="Tlde1_dom"/>
    <property type="match status" value="1"/>
</dbReference>
<dbReference type="Proteomes" id="UP000318943">
    <property type="component" value="Unassembled WGS sequence"/>
</dbReference>
<evidence type="ECO:0000313" key="5">
    <source>
        <dbReference type="Proteomes" id="UP001056132"/>
    </source>
</evidence>
<accession>A0AAE9L1A1</accession>
<evidence type="ECO:0000313" key="2">
    <source>
        <dbReference type="EMBL" id="TSP10616.1"/>
    </source>
</evidence>
<sequence>MIDLTFNLNDRPMSRLRAGVLDVPAFSGRDGDINSYLAACRKNSGPITPGTYYVLDRPSGGRLRWFREQNPFSTDRRRWFALFAADGRVDDVSRFCAEVERGEFRLHPNGSQGISEGCIAVNSHTDFDRLRALLKASTVGRIPNTDVACYGRLTVKRSTP</sequence>
<dbReference type="AlphaFoldDB" id="A0AAE9L1A1"/>
<proteinExistence type="predicted"/>
<protein>
    <submittedName>
        <fullName evidence="3">DUF2778 domain-containing protein</fullName>
    </submittedName>
</protein>
<gene>
    <name evidence="2" type="ORF">FGG12_21200</name>
    <name evidence="3" type="ORF">M5D45_09175</name>
</gene>
<evidence type="ECO:0000313" key="4">
    <source>
        <dbReference type="Proteomes" id="UP000318943"/>
    </source>
</evidence>
<evidence type="ECO:0000259" key="1">
    <source>
        <dbReference type="Pfam" id="PF10908"/>
    </source>
</evidence>
<reference evidence="3" key="2">
    <citation type="journal article" date="2022" name="Microbiol. Resour. Announc.">
        <title>Genome Sequence of Cupriavidus campinensis Strain G5, a Member of a Bacterial Consortium Capable of Polyethylene Degradation.</title>
        <authorList>
            <person name="Schneider B."/>
            <person name="Pfeiffer F."/>
            <person name="Dyall-Smith M."/>
            <person name="Kunte H.J."/>
        </authorList>
    </citation>
    <scope>NUCLEOTIDE SEQUENCE</scope>
    <source>
        <strain evidence="3">G5</strain>
    </source>
</reference>
<evidence type="ECO:0000313" key="3">
    <source>
        <dbReference type="EMBL" id="URF02745.1"/>
    </source>
</evidence>
<reference evidence="2 4" key="1">
    <citation type="submission" date="2019-05" db="EMBL/GenBank/DDBJ databases">
        <title>Whole genome sequence analysis of Cupriavidus campinensis S14E4C strain.</title>
        <authorList>
            <person name="Abbaszade G."/>
            <person name="Szabo A."/>
            <person name="Toumi M."/>
            <person name="Toth E."/>
        </authorList>
    </citation>
    <scope>NUCLEOTIDE SEQUENCE [LARGE SCALE GENOMIC DNA]</scope>
    <source>
        <strain evidence="2 4">S14E4C</strain>
    </source>
</reference>
<organism evidence="3 5">
    <name type="scientific">Cupriavidus campinensis</name>
    <dbReference type="NCBI Taxonomy" id="151783"/>
    <lineage>
        <taxon>Bacteria</taxon>
        <taxon>Pseudomonadati</taxon>
        <taxon>Pseudomonadota</taxon>
        <taxon>Betaproteobacteria</taxon>
        <taxon>Burkholderiales</taxon>
        <taxon>Burkholderiaceae</taxon>
        <taxon>Cupriavidus</taxon>
    </lineage>
</organism>
<feature type="domain" description="Tlde1" evidence="1">
    <location>
        <begin position="24"/>
        <end position="142"/>
    </location>
</feature>
<dbReference type="KEGG" id="ccam:M5D45_09175"/>
<dbReference type="InterPro" id="IPR021225">
    <property type="entry name" value="Tlde1_dom"/>
</dbReference>
<dbReference type="EMBL" id="CP097330">
    <property type="protein sequence ID" value="URF02745.1"/>
    <property type="molecule type" value="Genomic_DNA"/>
</dbReference>
<keyword evidence="4" id="KW-1185">Reference proteome</keyword>